<feature type="signal peptide" evidence="2">
    <location>
        <begin position="1"/>
        <end position="19"/>
    </location>
</feature>
<keyword evidence="2" id="KW-0732">Signal</keyword>
<evidence type="ECO:0000313" key="4">
    <source>
        <dbReference type="Proteomes" id="UP000271587"/>
    </source>
</evidence>
<protein>
    <recommendedName>
        <fullName evidence="5">Secreted protein</fullName>
    </recommendedName>
</protein>
<evidence type="ECO:0000313" key="3">
    <source>
        <dbReference type="EMBL" id="AZA10357.1"/>
    </source>
</evidence>
<sequence precursor="true">MKRLIPALAVVCLSVVACSGDSEDSAPSTKSQVTETVTSTSEEPTTTVTVTQDRETVEQQTVTETVEPAPAPVMGYTEAPGQTTPTPMNKVIQSCGQKGLHERGTTFFTDGTSGWTEQCAAAME</sequence>
<dbReference type="Proteomes" id="UP000271587">
    <property type="component" value="Chromosome"/>
</dbReference>
<proteinExistence type="predicted"/>
<dbReference type="PROSITE" id="PS51257">
    <property type="entry name" value="PROKAR_LIPOPROTEIN"/>
    <property type="match status" value="1"/>
</dbReference>
<dbReference type="EMBL" id="CP033897">
    <property type="protein sequence ID" value="AZA10357.1"/>
    <property type="molecule type" value="Genomic_DNA"/>
</dbReference>
<dbReference type="KEGG" id="cgk:CGERO_00090"/>
<dbReference type="AlphaFoldDB" id="A0A3G6IXH3"/>
<evidence type="ECO:0008006" key="5">
    <source>
        <dbReference type="Google" id="ProtNLM"/>
    </source>
</evidence>
<feature type="compositionally biased region" description="Low complexity" evidence="1">
    <location>
        <begin position="28"/>
        <end position="51"/>
    </location>
</feature>
<feature type="region of interest" description="Disordered" evidence="1">
    <location>
        <begin position="19"/>
        <end position="88"/>
    </location>
</feature>
<name>A0A3G6IXH3_9CORY</name>
<keyword evidence="4" id="KW-1185">Reference proteome</keyword>
<organism evidence="3 4">
    <name type="scientific">Corynebacterium gerontici</name>
    <dbReference type="NCBI Taxonomy" id="2079234"/>
    <lineage>
        <taxon>Bacteria</taxon>
        <taxon>Bacillati</taxon>
        <taxon>Actinomycetota</taxon>
        <taxon>Actinomycetes</taxon>
        <taxon>Mycobacteriales</taxon>
        <taxon>Corynebacteriaceae</taxon>
        <taxon>Corynebacterium</taxon>
    </lineage>
</organism>
<evidence type="ECO:0000256" key="1">
    <source>
        <dbReference type="SAM" id="MobiDB-lite"/>
    </source>
</evidence>
<feature type="chain" id="PRO_5038830423" description="Secreted protein" evidence="2">
    <location>
        <begin position="20"/>
        <end position="124"/>
    </location>
</feature>
<dbReference type="RefSeq" id="WP_123932623.1">
    <property type="nucleotide sequence ID" value="NZ_CP033897.1"/>
</dbReference>
<accession>A0A3G6IXH3</accession>
<reference evidence="3 4" key="1">
    <citation type="submission" date="2018-11" db="EMBL/GenBank/DDBJ databases">
        <authorList>
            <person name="Kleinhagauer T."/>
            <person name="Glaeser S.P."/>
            <person name="Spergser J."/>
            <person name="Ruckert C."/>
            <person name="Kaempfer P."/>
            <person name="Busse H.-J."/>
        </authorList>
    </citation>
    <scope>NUCLEOTIDE SEQUENCE [LARGE SCALE GENOMIC DNA]</scope>
    <source>
        <strain evidence="3 4">W8</strain>
    </source>
</reference>
<feature type="compositionally biased region" description="Low complexity" evidence="1">
    <location>
        <begin position="58"/>
        <end position="67"/>
    </location>
</feature>
<evidence type="ECO:0000256" key="2">
    <source>
        <dbReference type="SAM" id="SignalP"/>
    </source>
</evidence>
<dbReference type="OrthoDB" id="4426420at2"/>
<gene>
    <name evidence="3" type="ORF">CGERO_00090</name>
</gene>